<organism evidence="2 3">
    <name type="scientific">Mycena albidolilacea</name>
    <dbReference type="NCBI Taxonomy" id="1033008"/>
    <lineage>
        <taxon>Eukaryota</taxon>
        <taxon>Fungi</taxon>
        <taxon>Dikarya</taxon>
        <taxon>Basidiomycota</taxon>
        <taxon>Agaricomycotina</taxon>
        <taxon>Agaricomycetes</taxon>
        <taxon>Agaricomycetidae</taxon>
        <taxon>Agaricales</taxon>
        <taxon>Marasmiineae</taxon>
        <taxon>Mycenaceae</taxon>
        <taxon>Mycena</taxon>
    </lineage>
</organism>
<feature type="region of interest" description="Disordered" evidence="1">
    <location>
        <begin position="1"/>
        <end position="26"/>
    </location>
</feature>
<accession>A0AAD6Z4U1</accession>
<evidence type="ECO:0000256" key="1">
    <source>
        <dbReference type="SAM" id="MobiDB-lite"/>
    </source>
</evidence>
<keyword evidence="3" id="KW-1185">Reference proteome</keyword>
<evidence type="ECO:0000313" key="3">
    <source>
        <dbReference type="Proteomes" id="UP001218218"/>
    </source>
</evidence>
<dbReference type="Proteomes" id="UP001218218">
    <property type="component" value="Unassembled WGS sequence"/>
</dbReference>
<dbReference type="AlphaFoldDB" id="A0AAD6Z4U1"/>
<feature type="region of interest" description="Disordered" evidence="1">
    <location>
        <begin position="120"/>
        <end position="139"/>
    </location>
</feature>
<dbReference type="EMBL" id="JARIHO010000091">
    <property type="protein sequence ID" value="KAJ7306746.1"/>
    <property type="molecule type" value="Genomic_DNA"/>
</dbReference>
<sequence>MSVQSLEEADRGSERSGTGWLRDASGYNGRRASLRRLARSGARAELARIEHSRHEVAPARILPPSRAERRRRFDPAGLGEPRSRSASIPFLVAQRITRRYGQARSRRWLRAAETGTCAECGCGSSRKGSKPQRDTGRARGRVWAGFQTGCRARLAIDLSRQWPTAFSEGGSGAAFKFGSKFWVETERRAAKDIGGDRNRTRYSAAGRALTSCAIRSM</sequence>
<gene>
    <name evidence="2" type="ORF">DFH08DRAFT_513608</name>
</gene>
<feature type="region of interest" description="Disordered" evidence="1">
    <location>
        <begin position="57"/>
        <end position="82"/>
    </location>
</feature>
<reference evidence="2" key="1">
    <citation type="submission" date="2023-03" db="EMBL/GenBank/DDBJ databases">
        <title>Massive genome expansion in bonnet fungi (Mycena s.s.) driven by repeated elements and novel gene families across ecological guilds.</title>
        <authorList>
            <consortium name="Lawrence Berkeley National Laboratory"/>
            <person name="Harder C.B."/>
            <person name="Miyauchi S."/>
            <person name="Viragh M."/>
            <person name="Kuo A."/>
            <person name="Thoen E."/>
            <person name="Andreopoulos B."/>
            <person name="Lu D."/>
            <person name="Skrede I."/>
            <person name="Drula E."/>
            <person name="Henrissat B."/>
            <person name="Morin E."/>
            <person name="Kohler A."/>
            <person name="Barry K."/>
            <person name="LaButti K."/>
            <person name="Morin E."/>
            <person name="Salamov A."/>
            <person name="Lipzen A."/>
            <person name="Mereny Z."/>
            <person name="Hegedus B."/>
            <person name="Baldrian P."/>
            <person name="Stursova M."/>
            <person name="Weitz H."/>
            <person name="Taylor A."/>
            <person name="Grigoriev I.V."/>
            <person name="Nagy L.G."/>
            <person name="Martin F."/>
            <person name="Kauserud H."/>
        </authorList>
    </citation>
    <scope>NUCLEOTIDE SEQUENCE</scope>
    <source>
        <strain evidence="2">CBHHK002</strain>
    </source>
</reference>
<name>A0AAD6Z4U1_9AGAR</name>
<evidence type="ECO:0000313" key="2">
    <source>
        <dbReference type="EMBL" id="KAJ7306746.1"/>
    </source>
</evidence>
<comment type="caution">
    <text evidence="2">The sequence shown here is derived from an EMBL/GenBank/DDBJ whole genome shotgun (WGS) entry which is preliminary data.</text>
</comment>
<protein>
    <submittedName>
        <fullName evidence="2">Uncharacterized protein</fullName>
    </submittedName>
</protein>
<proteinExistence type="predicted"/>